<dbReference type="OrthoDB" id="6432236at2759"/>
<organism evidence="2 3">
    <name type="scientific">Trichonephila clavata</name>
    <name type="common">Joro spider</name>
    <name type="synonym">Nephila clavata</name>
    <dbReference type="NCBI Taxonomy" id="2740835"/>
    <lineage>
        <taxon>Eukaryota</taxon>
        <taxon>Metazoa</taxon>
        <taxon>Ecdysozoa</taxon>
        <taxon>Arthropoda</taxon>
        <taxon>Chelicerata</taxon>
        <taxon>Arachnida</taxon>
        <taxon>Araneae</taxon>
        <taxon>Araneomorphae</taxon>
        <taxon>Entelegynae</taxon>
        <taxon>Araneoidea</taxon>
        <taxon>Nephilidae</taxon>
        <taxon>Trichonephila</taxon>
    </lineage>
</organism>
<dbReference type="AlphaFoldDB" id="A0A8X6K7W3"/>
<keyword evidence="3" id="KW-1185">Reference proteome</keyword>
<protein>
    <recommendedName>
        <fullName evidence="1">DUF7041 domain-containing protein</fullName>
    </recommendedName>
</protein>
<name>A0A8X6K7W3_TRICU</name>
<evidence type="ECO:0000313" key="2">
    <source>
        <dbReference type="EMBL" id="GFQ65616.1"/>
    </source>
</evidence>
<comment type="caution">
    <text evidence="2">The sequence shown here is derived from an EMBL/GenBank/DDBJ whole genome shotgun (WGS) entry which is preliminary data.</text>
</comment>
<evidence type="ECO:0000259" key="1">
    <source>
        <dbReference type="Pfam" id="PF23055"/>
    </source>
</evidence>
<dbReference type="Proteomes" id="UP000887116">
    <property type="component" value="Unassembled WGS sequence"/>
</dbReference>
<accession>A0A8X6K7W3</accession>
<dbReference type="PANTHER" id="PTHR33327:SF3">
    <property type="entry name" value="RNA-DIRECTED DNA POLYMERASE"/>
    <property type="match status" value="1"/>
</dbReference>
<sequence>MNRNSESRSHENISAESSEINRVAVKPPPFWRNKPNLWFFQLGAQFDVANITQDQTKYSIVLSTLDEHILDFIEDILSNPPTENKYIALKSALLSRLTDSEEAKLKKLLGDCHPSDLLRQMKSLAGSKILEEFLKTLWYKRLPQQVQAILSVSKNTLTNLAEMADKIMSVYNPTDISSINKQDQSSAISCPCEDNSRLSYIEASIESLAQKIHELHSPNYNKPSYRNRSRSRSKSRNSSHRLCWYHYHFGANAQKCISPCSFKESKVNQEN</sequence>
<feature type="domain" description="DUF7041" evidence="1">
    <location>
        <begin position="28"/>
        <end position="109"/>
    </location>
</feature>
<dbReference type="EMBL" id="BMAO01030086">
    <property type="protein sequence ID" value="GFQ65616.1"/>
    <property type="molecule type" value="Genomic_DNA"/>
</dbReference>
<proteinExistence type="predicted"/>
<dbReference type="InterPro" id="IPR055469">
    <property type="entry name" value="DUF7041"/>
</dbReference>
<reference evidence="2" key="1">
    <citation type="submission" date="2020-07" db="EMBL/GenBank/DDBJ databases">
        <title>Multicomponent nature underlies the extraordinary mechanical properties of spider dragline silk.</title>
        <authorList>
            <person name="Kono N."/>
            <person name="Nakamura H."/>
            <person name="Mori M."/>
            <person name="Yoshida Y."/>
            <person name="Ohtoshi R."/>
            <person name="Malay A.D."/>
            <person name="Moran D.A.P."/>
            <person name="Tomita M."/>
            <person name="Numata K."/>
            <person name="Arakawa K."/>
        </authorList>
    </citation>
    <scope>NUCLEOTIDE SEQUENCE</scope>
</reference>
<gene>
    <name evidence="2" type="primary">AVEN_171061_1</name>
    <name evidence="2" type="ORF">TNCT_589551</name>
</gene>
<evidence type="ECO:0000313" key="3">
    <source>
        <dbReference type="Proteomes" id="UP000887116"/>
    </source>
</evidence>
<dbReference type="Pfam" id="PF23055">
    <property type="entry name" value="DUF7041"/>
    <property type="match status" value="1"/>
</dbReference>
<dbReference type="PANTHER" id="PTHR33327">
    <property type="entry name" value="ENDONUCLEASE"/>
    <property type="match status" value="1"/>
</dbReference>